<dbReference type="InterPro" id="IPR016197">
    <property type="entry name" value="Chromo-like_dom_sf"/>
</dbReference>
<feature type="domain" description="Chromo" evidence="4">
    <location>
        <begin position="45"/>
        <end position="107"/>
    </location>
</feature>
<dbReference type="Pfam" id="PF00385">
    <property type="entry name" value="Chromo"/>
    <property type="match status" value="1"/>
</dbReference>
<evidence type="ECO:0000313" key="6">
    <source>
        <dbReference type="EMBL" id="SPR01702.1"/>
    </source>
</evidence>
<dbReference type="AlphaFoldDB" id="A0A0G4J7J2"/>
<dbReference type="SMART" id="SM00298">
    <property type="entry name" value="CHROMO"/>
    <property type="match status" value="1"/>
</dbReference>
<evidence type="ECO:0000259" key="4">
    <source>
        <dbReference type="PROSITE" id="PS50013"/>
    </source>
</evidence>
<dbReference type="Proteomes" id="UP000290189">
    <property type="component" value="Unassembled WGS sequence"/>
</dbReference>
<feature type="compositionally biased region" description="Low complexity" evidence="3">
    <location>
        <begin position="25"/>
        <end position="38"/>
    </location>
</feature>
<dbReference type="GO" id="GO:0005634">
    <property type="term" value="C:nucleus"/>
    <property type="evidence" value="ECO:0007669"/>
    <property type="project" value="UniProtKB-SubCell"/>
</dbReference>
<organism evidence="5 7">
    <name type="scientific">Plasmodiophora brassicae</name>
    <name type="common">Clubroot disease agent</name>
    <dbReference type="NCBI Taxonomy" id="37360"/>
    <lineage>
        <taxon>Eukaryota</taxon>
        <taxon>Sar</taxon>
        <taxon>Rhizaria</taxon>
        <taxon>Endomyxa</taxon>
        <taxon>Phytomyxea</taxon>
        <taxon>Plasmodiophorida</taxon>
        <taxon>Plasmodiophoridae</taxon>
        <taxon>Plasmodiophora</taxon>
    </lineage>
</organism>
<keyword evidence="6" id="KW-0496">Mitochondrion</keyword>
<dbReference type="SUPFAM" id="SSF54160">
    <property type="entry name" value="Chromo domain-like"/>
    <property type="match status" value="1"/>
</dbReference>
<dbReference type="InterPro" id="IPR023779">
    <property type="entry name" value="Chromodomain_CS"/>
</dbReference>
<keyword evidence="7" id="KW-1185">Reference proteome</keyword>
<dbReference type="STRING" id="37360.A0A0G4J7J2"/>
<accession>A0A0G4J7J2</accession>
<protein>
    <recommendedName>
        <fullName evidence="4">Chromo domain-containing protein</fullName>
    </recommendedName>
</protein>
<dbReference type="CDD" id="cd00024">
    <property type="entry name" value="CD_CSD"/>
    <property type="match status" value="1"/>
</dbReference>
<dbReference type="PROSITE" id="PS50013">
    <property type="entry name" value="CHROMO_2"/>
    <property type="match status" value="1"/>
</dbReference>
<dbReference type="InterPro" id="IPR023780">
    <property type="entry name" value="Chromo_domain"/>
</dbReference>
<dbReference type="PROSITE" id="PS00598">
    <property type="entry name" value="CHROMO_1"/>
    <property type="match status" value="1"/>
</dbReference>
<geneLocation type="mitochondrion" evidence="6"/>
<dbReference type="InterPro" id="IPR000953">
    <property type="entry name" value="Chromo/chromo_shadow_dom"/>
</dbReference>
<keyword evidence="2" id="KW-0539">Nucleus</keyword>
<feature type="compositionally biased region" description="Basic residues" evidence="3">
    <location>
        <begin position="1"/>
        <end position="10"/>
    </location>
</feature>
<evidence type="ECO:0000256" key="1">
    <source>
        <dbReference type="ARBA" id="ARBA00004123"/>
    </source>
</evidence>
<reference evidence="5 7" key="1">
    <citation type="submission" date="2015-02" db="EMBL/GenBank/DDBJ databases">
        <authorList>
            <person name="Chooi Y.-H."/>
        </authorList>
    </citation>
    <scope>NUCLEOTIDE SEQUENCE [LARGE SCALE GENOMIC DNA]</scope>
    <source>
        <strain evidence="5">E3</strain>
    </source>
</reference>
<sequence>MGSRRRAPRRRIVESSQSSACTTLPAPAAAADGRAASPVDDGDHYEVEAIVGRRVVKYPSKDPQGKGAVQFRVKWKGYSHQDNTWEPGCNLERCIELVTAFLCANDL</sequence>
<dbReference type="OrthoDB" id="1918685at2759"/>
<gene>
    <name evidence="5" type="ORF">PBRA_009468</name>
    <name evidence="6" type="ORF">PLBR_LOCUS8917</name>
</gene>
<evidence type="ECO:0000256" key="3">
    <source>
        <dbReference type="SAM" id="MobiDB-lite"/>
    </source>
</evidence>
<feature type="region of interest" description="Disordered" evidence="3">
    <location>
        <begin position="1"/>
        <end position="42"/>
    </location>
</feature>
<dbReference type="PANTHER" id="PTHR22812">
    <property type="entry name" value="CHROMOBOX PROTEIN"/>
    <property type="match status" value="1"/>
</dbReference>
<reference evidence="6 8" key="2">
    <citation type="submission" date="2018-03" db="EMBL/GenBank/DDBJ databases">
        <authorList>
            <person name="Fogelqvist J."/>
        </authorList>
    </citation>
    <scope>NUCLEOTIDE SEQUENCE [LARGE SCALE GENOMIC DNA]</scope>
</reference>
<name>A0A0G4J7J2_PLABS</name>
<dbReference type="Gene3D" id="2.40.50.40">
    <property type="match status" value="1"/>
</dbReference>
<evidence type="ECO:0000313" key="5">
    <source>
        <dbReference type="EMBL" id="CEP03583.1"/>
    </source>
</evidence>
<proteinExistence type="predicted"/>
<dbReference type="EMBL" id="OVEO01000018">
    <property type="protein sequence ID" value="SPR01702.1"/>
    <property type="molecule type" value="Genomic_DNA"/>
</dbReference>
<evidence type="ECO:0000313" key="8">
    <source>
        <dbReference type="Proteomes" id="UP000290189"/>
    </source>
</evidence>
<dbReference type="InterPro" id="IPR051219">
    <property type="entry name" value="Heterochromatin_chromo-domain"/>
</dbReference>
<dbReference type="EMBL" id="CDSF01000150">
    <property type="protein sequence ID" value="CEP03583.1"/>
    <property type="molecule type" value="Genomic_DNA"/>
</dbReference>
<evidence type="ECO:0000256" key="2">
    <source>
        <dbReference type="ARBA" id="ARBA00023242"/>
    </source>
</evidence>
<comment type="subcellular location">
    <subcellularLocation>
        <location evidence="1">Nucleus</location>
    </subcellularLocation>
</comment>
<dbReference type="Proteomes" id="UP000039324">
    <property type="component" value="Unassembled WGS sequence"/>
</dbReference>
<evidence type="ECO:0000313" key="7">
    <source>
        <dbReference type="Proteomes" id="UP000039324"/>
    </source>
</evidence>